<organism evidence="3 4">
    <name type="scientific">Sphaeroforma arctica JP610</name>
    <dbReference type="NCBI Taxonomy" id="667725"/>
    <lineage>
        <taxon>Eukaryota</taxon>
        <taxon>Ichthyosporea</taxon>
        <taxon>Ichthyophonida</taxon>
        <taxon>Sphaeroforma</taxon>
    </lineage>
</organism>
<keyword evidence="1" id="KW-0472">Membrane</keyword>
<evidence type="ECO:0000313" key="4">
    <source>
        <dbReference type="Proteomes" id="UP000054560"/>
    </source>
</evidence>
<reference evidence="3 4" key="1">
    <citation type="submission" date="2011-02" db="EMBL/GenBank/DDBJ databases">
        <title>The Genome Sequence of Sphaeroforma arctica JP610.</title>
        <authorList>
            <consortium name="The Broad Institute Genome Sequencing Platform"/>
            <person name="Russ C."/>
            <person name="Cuomo C."/>
            <person name="Young S.K."/>
            <person name="Zeng Q."/>
            <person name="Gargeya S."/>
            <person name="Alvarado L."/>
            <person name="Berlin A."/>
            <person name="Chapman S.B."/>
            <person name="Chen Z."/>
            <person name="Freedman E."/>
            <person name="Gellesch M."/>
            <person name="Goldberg J."/>
            <person name="Griggs A."/>
            <person name="Gujja S."/>
            <person name="Heilman E."/>
            <person name="Heiman D."/>
            <person name="Howarth C."/>
            <person name="Mehta T."/>
            <person name="Neiman D."/>
            <person name="Pearson M."/>
            <person name="Roberts A."/>
            <person name="Saif S."/>
            <person name="Shea T."/>
            <person name="Shenoy N."/>
            <person name="Sisk P."/>
            <person name="Stolte C."/>
            <person name="Sykes S."/>
            <person name="White J."/>
            <person name="Yandava C."/>
            <person name="Burger G."/>
            <person name="Gray M.W."/>
            <person name="Holland P.W.H."/>
            <person name="King N."/>
            <person name="Lang F.B.F."/>
            <person name="Roger A.J."/>
            <person name="Ruiz-Trillo I."/>
            <person name="Haas B."/>
            <person name="Nusbaum C."/>
            <person name="Birren B."/>
        </authorList>
    </citation>
    <scope>NUCLEOTIDE SEQUENCE [LARGE SCALE GENOMIC DNA]</scope>
    <source>
        <strain evidence="3 4">JP610</strain>
    </source>
</reference>
<protein>
    <submittedName>
        <fullName evidence="3">Uncharacterized protein</fullName>
    </submittedName>
</protein>
<name>A0A0L0G4U4_9EUKA</name>
<proteinExistence type="predicted"/>
<dbReference type="GeneID" id="25904437"/>
<evidence type="ECO:0000256" key="2">
    <source>
        <dbReference type="SAM" id="SignalP"/>
    </source>
</evidence>
<feature type="transmembrane region" description="Helical" evidence="1">
    <location>
        <begin position="148"/>
        <end position="168"/>
    </location>
</feature>
<feature type="transmembrane region" description="Helical" evidence="1">
    <location>
        <begin position="113"/>
        <end position="136"/>
    </location>
</feature>
<dbReference type="EMBL" id="KQ241807">
    <property type="protein sequence ID" value="KNC83826.1"/>
    <property type="molecule type" value="Genomic_DNA"/>
</dbReference>
<accession>A0A0L0G4U4</accession>
<sequence>MYRLTNVIVSLVLTLYTTASAAYGVFSTSWWTGPGNYQIGIATNCAQTYNATVVDSNAVQFCTDFQWDAYAKMEETAMAGLLIVAAILGLICLFMMVMNIWMECCCKFKAPPVVSLVLTAQAQLLLAPCIIMAIYYNFTYPKWTDSLGLAYILVIVAIPMAFVSAFLIKRHRTKTVFLEAEGYEGKTY</sequence>
<feature type="chain" id="PRO_5005539093" evidence="2">
    <location>
        <begin position="22"/>
        <end position="188"/>
    </location>
</feature>
<evidence type="ECO:0000256" key="1">
    <source>
        <dbReference type="SAM" id="Phobius"/>
    </source>
</evidence>
<feature type="signal peptide" evidence="2">
    <location>
        <begin position="1"/>
        <end position="21"/>
    </location>
</feature>
<dbReference type="RefSeq" id="XP_014157728.1">
    <property type="nucleotide sequence ID" value="XM_014302253.1"/>
</dbReference>
<gene>
    <name evidence="3" type="ORF">SARC_03933</name>
</gene>
<keyword evidence="1" id="KW-1133">Transmembrane helix</keyword>
<feature type="transmembrane region" description="Helical" evidence="1">
    <location>
        <begin position="77"/>
        <end position="101"/>
    </location>
</feature>
<keyword evidence="1" id="KW-0812">Transmembrane</keyword>
<keyword evidence="2" id="KW-0732">Signal</keyword>
<keyword evidence="4" id="KW-1185">Reference proteome</keyword>
<dbReference type="Proteomes" id="UP000054560">
    <property type="component" value="Unassembled WGS sequence"/>
</dbReference>
<dbReference type="AlphaFoldDB" id="A0A0L0G4U4"/>
<evidence type="ECO:0000313" key="3">
    <source>
        <dbReference type="EMBL" id="KNC83826.1"/>
    </source>
</evidence>